<reference evidence="1 2" key="1">
    <citation type="submission" date="2024-04" db="EMBL/GenBank/DDBJ databases">
        <title>Tritrichomonas musculus Genome.</title>
        <authorList>
            <person name="Alves-Ferreira E."/>
            <person name="Grigg M."/>
            <person name="Lorenzi H."/>
            <person name="Galac M."/>
        </authorList>
    </citation>
    <scope>NUCLEOTIDE SEQUENCE [LARGE SCALE GENOMIC DNA]</scope>
    <source>
        <strain evidence="1 2">EAF2021</strain>
    </source>
</reference>
<organism evidence="1 2">
    <name type="scientific">Tritrichomonas musculus</name>
    <dbReference type="NCBI Taxonomy" id="1915356"/>
    <lineage>
        <taxon>Eukaryota</taxon>
        <taxon>Metamonada</taxon>
        <taxon>Parabasalia</taxon>
        <taxon>Tritrichomonadida</taxon>
        <taxon>Tritrichomonadidae</taxon>
        <taxon>Tritrichomonas</taxon>
    </lineage>
</organism>
<gene>
    <name evidence="1" type="ORF">M9Y10_039595</name>
</gene>
<proteinExistence type="predicted"/>
<comment type="caution">
    <text evidence="1">The sequence shown here is derived from an EMBL/GenBank/DDBJ whole genome shotgun (WGS) entry which is preliminary data.</text>
</comment>
<dbReference type="Proteomes" id="UP001470230">
    <property type="component" value="Unassembled WGS sequence"/>
</dbReference>
<protein>
    <submittedName>
        <fullName evidence="1">Uncharacterized protein</fullName>
    </submittedName>
</protein>
<name>A0ABR2KCQ1_9EUKA</name>
<keyword evidence="2" id="KW-1185">Reference proteome</keyword>
<evidence type="ECO:0000313" key="1">
    <source>
        <dbReference type="EMBL" id="KAK8888516.1"/>
    </source>
</evidence>
<dbReference type="EMBL" id="JAPFFF010000006">
    <property type="protein sequence ID" value="KAK8888516.1"/>
    <property type="molecule type" value="Genomic_DNA"/>
</dbReference>
<evidence type="ECO:0000313" key="2">
    <source>
        <dbReference type="Proteomes" id="UP001470230"/>
    </source>
</evidence>
<sequence>MEIEPEWLSKTPQELINMLKIEHMSFENPQSSYQSLTQFVNQITKSIDVQCQLIVLVYTGKIKYIGADLVAIFMEKDPKPIVHAMLHLCVKYTFSDAFWYHYHEINSETFDAHFCTLTTDQLNKVQDQ</sequence>
<accession>A0ABR2KCQ1</accession>